<reference evidence="1" key="1">
    <citation type="submission" date="2018-05" db="EMBL/GenBank/DDBJ databases">
        <authorList>
            <person name="Lanie J.A."/>
            <person name="Ng W.-L."/>
            <person name="Kazmierczak K.M."/>
            <person name="Andrzejewski T.M."/>
            <person name="Davidsen T.M."/>
            <person name="Wayne K.J."/>
            <person name="Tettelin H."/>
            <person name="Glass J.I."/>
            <person name="Rusch D."/>
            <person name="Podicherti R."/>
            <person name="Tsui H.-C.T."/>
            <person name="Winkler M.E."/>
        </authorList>
    </citation>
    <scope>NUCLEOTIDE SEQUENCE</scope>
</reference>
<evidence type="ECO:0000313" key="1">
    <source>
        <dbReference type="EMBL" id="SVD98786.1"/>
    </source>
</evidence>
<accession>A0A382ZT30</accession>
<name>A0A382ZT30_9ZZZZ</name>
<protein>
    <submittedName>
        <fullName evidence="1">Uncharacterized protein</fullName>
    </submittedName>
</protein>
<sequence>MRLLLFVSLWLLLGFLSGTATAQT</sequence>
<feature type="non-terminal residue" evidence="1">
    <location>
        <position position="24"/>
    </location>
</feature>
<organism evidence="1">
    <name type="scientific">marine metagenome</name>
    <dbReference type="NCBI Taxonomy" id="408172"/>
    <lineage>
        <taxon>unclassified sequences</taxon>
        <taxon>metagenomes</taxon>
        <taxon>ecological metagenomes</taxon>
    </lineage>
</organism>
<dbReference type="AlphaFoldDB" id="A0A382ZT30"/>
<proteinExistence type="predicted"/>
<gene>
    <name evidence="1" type="ORF">METZ01_LOCUS451640</name>
</gene>
<dbReference type="EMBL" id="UINC01186526">
    <property type="protein sequence ID" value="SVD98786.1"/>
    <property type="molecule type" value="Genomic_DNA"/>
</dbReference>